<proteinExistence type="predicted"/>
<dbReference type="AlphaFoldDB" id="A0A2S6H2K0"/>
<gene>
    <name evidence="1" type="ORF">B0F88_10631</name>
</gene>
<reference evidence="1 2" key="1">
    <citation type="submission" date="2018-02" db="EMBL/GenBank/DDBJ databases">
        <title>Subsurface microbial communities from deep shales in Ohio and West Virginia, USA.</title>
        <authorList>
            <person name="Wrighton K."/>
        </authorList>
    </citation>
    <scope>NUCLEOTIDE SEQUENCE [LARGE SCALE GENOMIC DNA]</scope>
    <source>
        <strain evidence="1 2">OWC-G53F</strain>
    </source>
</reference>
<organism evidence="1 2">
    <name type="scientific">Methylobacter tundripaludum</name>
    <dbReference type="NCBI Taxonomy" id="173365"/>
    <lineage>
        <taxon>Bacteria</taxon>
        <taxon>Pseudomonadati</taxon>
        <taxon>Pseudomonadota</taxon>
        <taxon>Gammaproteobacteria</taxon>
        <taxon>Methylococcales</taxon>
        <taxon>Methylococcaceae</taxon>
        <taxon>Methylobacter</taxon>
    </lineage>
</organism>
<dbReference type="OrthoDB" id="1441538at2"/>
<keyword evidence="2" id="KW-1185">Reference proteome</keyword>
<comment type="caution">
    <text evidence="1">The sequence shown here is derived from an EMBL/GenBank/DDBJ whole genome shotgun (WGS) entry which is preliminary data.</text>
</comment>
<evidence type="ECO:0000313" key="1">
    <source>
        <dbReference type="EMBL" id="PPK71683.1"/>
    </source>
</evidence>
<protein>
    <submittedName>
        <fullName evidence="1">Uncharacterized protein</fullName>
    </submittedName>
</protein>
<dbReference type="Proteomes" id="UP000238071">
    <property type="component" value="Unassembled WGS sequence"/>
</dbReference>
<name>A0A2S6H2K0_9GAMM</name>
<accession>A0A2S6H2K0</accession>
<sequence length="164" mass="18052">MVVFANPLTQQITDFISEIGIPVQAGEIPDNVVLPGILIDKGVLVVDETKLKYPGDLLHEAGHLAVMDGAQRNILCNDVSKNAGDEIAALAWSWAALVHLNLKPEVVFHPDGYKGESEWLIDIFSNGSNLGVPLLQWMGLTAEPSKAEQLGWKAFPQMQRWLRE</sequence>
<dbReference type="EMBL" id="PTIY01000006">
    <property type="protein sequence ID" value="PPK71683.1"/>
    <property type="molecule type" value="Genomic_DNA"/>
</dbReference>
<dbReference type="RefSeq" id="WP_104423569.1">
    <property type="nucleotide sequence ID" value="NZ_PTIY01000006.1"/>
</dbReference>
<evidence type="ECO:0000313" key="2">
    <source>
        <dbReference type="Proteomes" id="UP000238071"/>
    </source>
</evidence>